<dbReference type="PANTHER" id="PTHR10030:SF37">
    <property type="entry name" value="ALPHA-L-FUCOSIDASE-RELATED"/>
    <property type="match status" value="1"/>
</dbReference>
<dbReference type="InterPro" id="IPR000933">
    <property type="entry name" value="Glyco_hydro_29"/>
</dbReference>
<dbReference type="InterPro" id="IPR031919">
    <property type="entry name" value="Fucosidase_C"/>
</dbReference>
<evidence type="ECO:0000259" key="12">
    <source>
        <dbReference type="Pfam" id="PF16757"/>
    </source>
</evidence>
<evidence type="ECO:0000256" key="8">
    <source>
        <dbReference type="ARBA" id="ARBA00074133"/>
    </source>
</evidence>
<comment type="caution">
    <text evidence="13">The sequence shown here is derived from an EMBL/GenBank/DDBJ whole genome shotgun (WGS) entry which is preliminary data.</text>
</comment>
<comment type="similarity">
    <text evidence="2 10">Belongs to the glycosyl hydrolase 29 family.</text>
</comment>
<evidence type="ECO:0000256" key="5">
    <source>
        <dbReference type="ARBA" id="ARBA00022801"/>
    </source>
</evidence>
<evidence type="ECO:0000256" key="3">
    <source>
        <dbReference type="ARBA" id="ARBA00012662"/>
    </source>
</evidence>
<accession>A0A226DP74</accession>
<gene>
    <name evidence="13" type="ORF">Fcan01_18759</name>
</gene>
<dbReference type="EMBL" id="LNIX01000015">
    <property type="protein sequence ID" value="OXA46457.1"/>
    <property type="molecule type" value="Genomic_DNA"/>
</dbReference>
<dbReference type="EC" id="3.2.1.51" evidence="3"/>
<dbReference type="InterPro" id="IPR016286">
    <property type="entry name" value="FUC_metazoa-typ"/>
</dbReference>
<organism evidence="13 14">
    <name type="scientific">Folsomia candida</name>
    <name type="common">Springtail</name>
    <dbReference type="NCBI Taxonomy" id="158441"/>
    <lineage>
        <taxon>Eukaryota</taxon>
        <taxon>Metazoa</taxon>
        <taxon>Ecdysozoa</taxon>
        <taxon>Arthropoda</taxon>
        <taxon>Hexapoda</taxon>
        <taxon>Collembola</taxon>
        <taxon>Entomobryomorpha</taxon>
        <taxon>Isotomoidea</taxon>
        <taxon>Isotomidae</taxon>
        <taxon>Proisotominae</taxon>
        <taxon>Folsomia</taxon>
    </lineage>
</organism>
<feature type="chain" id="PRO_5016196970" description="Putative alpha-L-fucosidase" evidence="10">
    <location>
        <begin position="20"/>
        <end position="447"/>
    </location>
</feature>
<dbReference type="Pfam" id="PF16757">
    <property type="entry name" value="Fucosidase_C"/>
    <property type="match status" value="1"/>
</dbReference>
<dbReference type="SUPFAM" id="SSF51445">
    <property type="entry name" value="(Trans)glycosidases"/>
    <property type="match status" value="1"/>
</dbReference>
<keyword evidence="6" id="KW-0325">Glycoprotein</keyword>
<keyword evidence="7 10" id="KW-0326">Glycosidase</keyword>
<sequence>MGLKLVPIIIAIFLQLSTSQNAIGPSPKVDPTWDSIDARPLPAWYDDGKIGIFIHWGVYSVPSYINAWFWWSWLNDGSQAHDDFMKKNFAPGFSYEEFGPMFTAEFYDPDQWADLFQKSGAKYVVLTSKHHDGYALWPSSHGFAWNSMAVGPKRDLLGDLEQAIRKTEMHFGIYYSLLEWYQPLYVEETANNFTTDLFPTLKSIPTLKEVITKYRPDVVWSDGEWYAPSSYWGALDFLAWLYNDSPVKDTVVTNDRWGSETRGVHGGFYNFDDRYNPGVLIPHKWENAMSLDKREWTHRREAVIEDFLTPEELIEQIVVTVSCGGNILINVGPTKEGTIQVIQQERLLQMGEWLDVNGDAIYNTTPWEYTTSKTDSRIFAMTTSWPDTSILHMGAISASLTSRVEMLGYADVLQWVASPSNGGIDIFLPQMQRVRSKWAWTLVITPP</sequence>
<dbReference type="GO" id="GO:0005764">
    <property type="term" value="C:lysosome"/>
    <property type="evidence" value="ECO:0007669"/>
    <property type="project" value="TreeGrafter"/>
</dbReference>
<comment type="function">
    <text evidence="1">Alpha-L-fucosidase is responsible for hydrolyzing the alpha-1,6-linked fucose joined to the reducing-end N-acetylglucosamine of the carbohydrate moieties of glycoproteins.</text>
</comment>
<name>A0A226DP74_FOLCA</name>
<evidence type="ECO:0000313" key="14">
    <source>
        <dbReference type="Proteomes" id="UP000198287"/>
    </source>
</evidence>
<dbReference type="PANTHER" id="PTHR10030">
    <property type="entry name" value="ALPHA-L-FUCOSIDASE"/>
    <property type="match status" value="1"/>
</dbReference>
<evidence type="ECO:0000256" key="1">
    <source>
        <dbReference type="ARBA" id="ARBA00004071"/>
    </source>
</evidence>
<dbReference type="Pfam" id="PF01120">
    <property type="entry name" value="Alpha_L_fucos"/>
    <property type="match status" value="1"/>
</dbReference>
<dbReference type="OrthoDB" id="6039950at2759"/>
<dbReference type="SMART" id="SM00812">
    <property type="entry name" value="Alpha_L_fucos"/>
    <property type="match status" value="1"/>
</dbReference>
<proteinExistence type="inferred from homology"/>
<feature type="domain" description="Alpha-L-fucosidase C-terminal" evidence="12">
    <location>
        <begin position="368"/>
        <end position="445"/>
    </location>
</feature>
<evidence type="ECO:0000256" key="9">
    <source>
        <dbReference type="ARBA" id="ARBA00081661"/>
    </source>
</evidence>
<evidence type="ECO:0000256" key="2">
    <source>
        <dbReference type="ARBA" id="ARBA00007951"/>
    </source>
</evidence>
<keyword evidence="14" id="KW-1185">Reference proteome</keyword>
<protein>
    <recommendedName>
        <fullName evidence="8">Putative alpha-L-fucosidase</fullName>
        <ecNumber evidence="3">3.2.1.51</ecNumber>
    </recommendedName>
    <alternativeName>
        <fullName evidence="9">Alpha-L-fucoside fucohydrolase</fullName>
    </alternativeName>
</protein>
<evidence type="ECO:0000256" key="4">
    <source>
        <dbReference type="ARBA" id="ARBA00022729"/>
    </source>
</evidence>
<dbReference type="InterPro" id="IPR017853">
    <property type="entry name" value="GH"/>
</dbReference>
<keyword evidence="4 10" id="KW-0732">Signal</keyword>
<evidence type="ECO:0000259" key="11">
    <source>
        <dbReference type="Pfam" id="PF01120"/>
    </source>
</evidence>
<evidence type="ECO:0000256" key="10">
    <source>
        <dbReference type="PIRNR" id="PIRNR001092"/>
    </source>
</evidence>
<feature type="domain" description="Glycoside hydrolase family 29 N-terminal" evidence="11">
    <location>
        <begin position="26"/>
        <end position="359"/>
    </location>
</feature>
<reference evidence="13 14" key="1">
    <citation type="submission" date="2015-12" db="EMBL/GenBank/DDBJ databases">
        <title>The genome of Folsomia candida.</title>
        <authorList>
            <person name="Faddeeva A."/>
            <person name="Derks M.F."/>
            <person name="Anvar Y."/>
            <person name="Smit S."/>
            <person name="Van Straalen N."/>
            <person name="Roelofs D."/>
        </authorList>
    </citation>
    <scope>NUCLEOTIDE SEQUENCE [LARGE SCALE GENOMIC DNA]</scope>
    <source>
        <strain evidence="13 14">VU population</strain>
        <tissue evidence="13">Whole body</tissue>
    </source>
</reference>
<dbReference type="GO" id="GO:0004560">
    <property type="term" value="F:alpha-L-fucosidase activity"/>
    <property type="evidence" value="ECO:0007669"/>
    <property type="project" value="UniProtKB-EC"/>
</dbReference>
<dbReference type="AlphaFoldDB" id="A0A226DP74"/>
<dbReference type="GO" id="GO:0006004">
    <property type="term" value="P:fucose metabolic process"/>
    <property type="evidence" value="ECO:0007669"/>
    <property type="project" value="InterPro"/>
</dbReference>
<dbReference type="PRINTS" id="PR00741">
    <property type="entry name" value="GLHYDRLASE29"/>
</dbReference>
<feature type="signal peptide" evidence="10">
    <location>
        <begin position="1"/>
        <end position="19"/>
    </location>
</feature>
<evidence type="ECO:0000313" key="13">
    <source>
        <dbReference type="EMBL" id="OXA46457.1"/>
    </source>
</evidence>
<dbReference type="OMA" id="ILWYDVP"/>
<keyword evidence="5 10" id="KW-0378">Hydrolase</keyword>
<dbReference type="GO" id="GO:0016139">
    <property type="term" value="P:glycoside catabolic process"/>
    <property type="evidence" value="ECO:0007669"/>
    <property type="project" value="TreeGrafter"/>
</dbReference>
<dbReference type="FunFam" id="3.20.20.80:FF:000027">
    <property type="entry name" value="Alpha-L-fucosidase"/>
    <property type="match status" value="1"/>
</dbReference>
<dbReference type="Proteomes" id="UP000198287">
    <property type="component" value="Unassembled WGS sequence"/>
</dbReference>
<evidence type="ECO:0000256" key="7">
    <source>
        <dbReference type="ARBA" id="ARBA00023295"/>
    </source>
</evidence>
<dbReference type="Gene3D" id="3.20.20.80">
    <property type="entry name" value="Glycosidases"/>
    <property type="match status" value="1"/>
</dbReference>
<evidence type="ECO:0000256" key="6">
    <source>
        <dbReference type="ARBA" id="ARBA00023180"/>
    </source>
</evidence>
<dbReference type="PIRSF" id="PIRSF001092">
    <property type="entry name" value="Alpha-L-fucosidase"/>
    <property type="match status" value="1"/>
</dbReference>
<dbReference type="InterPro" id="IPR057739">
    <property type="entry name" value="Glyco_hydro_29_N"/>
</dbReference>